<dbReference type="Pfam" id="PF06514">
    <property type="entry name" value="PsbU"/>
    <property type="match status" value="1"/>
</dbReference>
<comment type="similarity">
    <text evidence="2">Belongs to the PsbU family.</text>
</comment>
<dbReference type="GO" id="GO:0019898">
    <property type="term" value="C:extrinsic component of membrane"/>
    <property type="evidence" value="ECO:0007669"/>
    <property type="project" value="InterPro"/>
</dbReference>
<comment type="subcellular location">
    <subcellularLocation>
        <location evidence="1">Membrane</location>
        <topology evidence="1">Peripheral membrane protein</topology>
    </subcellularLocation>
</comment>
<dbReference type="InterPro" id="IPR010527">
    <property type="entry name" value="PSII_PsbU"/>
</dbReference>
<dbReference type="EMBL" id="CAKOGP040002058">
    <property type="protein sequence ID" value="CAJ1960310.1"/>
    <property type="molecule type" value="Genomic_DNA"/>
</dbReference>
<proteinExistence type="inferred from homology"/>
<feature type="signal peptide" evidence="6">
    <location>
        <begin position="1"/>
        <end position="18"/>
    </location>
</feature>
<dbReference type="InterPro" id="IPR019546">
    <property type="entry name" value="TAT_signal_bac_arc"/>
</dbReference>
<gene>
    <name evidence="7" type="ORF">CYCCA115_LOCUS18667</name>
</gene>
<dbReference type="GO" id="GO:0015979">
    <property type="term" value="P:photosynthesis"/>
    <property type="evidence" value="ECO:0007669"/>
    <property type="project" value="InterPro"/>
</dbReference>
<dbReference type="Proteomes" id="UP001295423">
    <property type="component" value="Unassembled WGS sequence"/>
</dbReference>
<keyword evidence="4" id="KW-0472">Membrane</keyword>
<organism evidence="7 8">
    <name type="scientific">Cylindrotheca closterium</name>
    <dbReference type="NCBI Taxonomy" id="2856"/>
    <lineage>
        <taxon>Eukaryota</taxon>
        <taxon>Sar</taxon>
        <taxon>Stramenopiles</taxon>
        <taxon>Ochrophyta</taxon>
        <taxon>Bacillariophyta</taxon>
        <taxon>Bacillariophyceae</taxon>
        <taxon>Bacillariophycidae</taxon>
        <taxon>Bacillariales</taxon>
        <taxon>Bacillariaceae</taxon>
        <taxon>Cylindrotheca</taxon>
    </lineage>
</organism>
<keyword evidence="6" id="KW-0732">Signal</keyword>
<dbReference type="SUPFAM" id="SSF81585">
    <property type="entry name" value="PsbU/PolX domain-like"/>
    <property type="match status" value="1"/>
</dbReference>
<evidence type="ECO:0000256" key="5">
    <source>
        <dbReference type="ARBA" id="ARBA00043089"/>
    </source>
</evidence>
<sequence>MKQTLFVLLCVFLPSALSWLFPSLPLKASPDNGRISRRNLLTDVTVASATLALVTSQSASAASARLDVNNALAREFTAFPGLYPTIATKLVNAAKEEPFTSKKQMYAVLNEVEQERLKQYDKDILIAPVNKSLQQFKTSQICKYECGNRASSAYRDEQIKGIQSERR</sequence>
<evidence type="ECO:0000256" key="3">
    <source>
        <dbReference type="ARBA" id="ARBA00023078"/>
    </source>
</evidence>
<feature type="chain" id="PRO_5042075119" description="Photosystem II 12 kDa extrinsic protein" evidence="6">
    <location>
        <begin position="19"/>
        <end position="167"/>
    </location>
</feature>
<accession>A0AAD2G2V5</accession>
<dbReference type="GO" id="GO:0009523">
    <property type="term" value="C:photosystem II"/>
    <property type="evidence" value="ECO:0007669"/>
    <property type="project" value="InterPro"/>
</dbReference>
<evidence type="ECO:0000256" key="6">
    <source>
        <dbReference type="SAM" id="SignalP"/>
    </source>
</evidence>
<evidence type="ECO:0000256" key="4">
    <source>
        <dbReference type="ARBA" id="ARBA00023136"/>
    </source>
</evidence>
<protein>
    <recommendedName>
        <fullName evidence="5">Photosystem II 12 kDa extrinsic protein</fullName>
    </recommendedName>
</protein>
<name>A0AAD2G2V5_9STRA</name>
<evidence type="ECO:0000256" key="2">
    <source>
        <dbReference type="ARBA" id="ARBA00010827"/>
    </source>
</evidence>
<keyword evidence="8" id="KW-1185">Reference proteome</keyword>
<dbReference type="GO" id="GO:0042549">
    <property type="term" value="P:photosystem II stabilization"/>
    <property type="evidence" value="ECO:0007669"/>
    <property type="project" value="InterPro"/>
</dbReference>
<keyword evidence="3" id="KW-0793">Thylakoid</keyword>
<evidence type="ECO:0000313" key="7">
    <source>
        <dbReference type="EMBL" id="CAJ1960310.1"/>
    </source>
</evidence>
<dbReference type="PROSITE" id="PS51318">
    <property type="entry name" value="TAT"/>
    <property type="match status" value="1"/>
</dbReference>
<dbReference type="NCBIfam" id="TIGR01409">
    <property type="entry name" value="TAT_signal_seq"/>
    <property type="match status" value="1"/>
</dbReference>
<dbReference type="Gene3D" id="1.10.150.320">
    <property type="entry name" value="Photosystem II 12 kDa extrinsic protein"/>
    <property type="match status" value="1"/>
</dbReference>
<reference evidence="7" key="1">
    <citation type="submission" date="2023-08" db="EMBL/GenBank/DDBJ databases">
        <authorList>
            <person name="Audoor S."/>
            <person name="Bilcke G."/>
        </authorList>
    </citation>
    <scope>NUCLEOTIDE SEQUENCE</scope>
</reference>
<dbReference type="InterPro" id="IPR006311">
    <property type="entry name" value="TAT_signal"/>
</dbReference>
<dbReference type="AlphaFoldDB" id="A0AAD2G2V5"/>
<evidence type="ECO:0000256" key="1">
    <source>
        <dbReference type="ARBA" id="ARBA00004170"/>
    </source>
</evidence>
<comment type="caution">
    <text evidence="7">The sequence shown here is derived from an EMBL/GenBank/DDBJ whole genome shotgun (WGS) entry which is preliminary data.</text>
</comment>
<evidence type="ECO:0000313" key="8">
    <source>
        <dbReference type="Proteomes" id="UP001295423"/>
    </source>
</evidence>